<dbReference type="RefSeq" id="WP_041884051.1">
    <property type="nucleotide sequence ID" value="NZ_CP157278.1"/>
</dbReference>
<protein>
    <submittedName>
        <fullName evidence="1">Uncharacterized protein</fullName>
    </submittedName>
</protein>
<gene>
    <name evidence="1" type="ORF">TH53_18235</name>
</gene>
<sequence>MRVSLLLILLTTIFSCKNQTETKKVKGDLNYTAANQQSVQLEAALNLTANIRNQALQADLELKNPGNDLLTINDIELSTPEGIRSIPETGNMGSIVLKPGENKAISLKFHPLNDLREFQLSGRNGYFKSGYNLLINTKSDQDSSPSMLTIPAKLTEPEYKTYLTKYKIPATSYKFNTKTDFTAKQKLYLSNLKQLKQSPFVFLSDQEIAVSGINIRLSSYCEKDTLNAKLFIVNHADFPVRINPDHLGFGYTGESSTDLTNVKVIKISGSQEKNLIDKGDRVLIHLKKYFKNPDNKAVLSFNRVFEFSNGTPLFKDNVELIKLTL</sequence>
<organism evidence="1 2">
    <name type="scientific">Pedobacter lusitanus</name>
    <dbReference type="NCBI Taxonomy" id="1503925"/>
    <lineage>
        <taxon>Bacteria</taxon>
        <taxon>Pseudomonadati</taxon>
        <taxon>Bacteroidota</taxon>
        <taxon>Sphingobacteriia</taxon>
        <taxon>Sphingobacteriales</taxon>
        <taxon>Sphingobacteriaceae</taxon>
        <taxon>Pedobacter</taxon>
    </lineage>
</organism>
<reference evidence="1 2" key="1">
    <citation type="submission" date="2015-01" db="EMBL/GenBank/DDBJ databases">
        <title>Draft genome sequence of Pedobacter sp. NL19 isolated from sludge of an effluent treatment pond in an abandoned uranium mine.</title>
        <authorList>
            <person name="Santos T."/>
            <person name="Caetano T."/>
            <person name="Covas C."/>
            <person name="Cruz A."/>
            <person name="Mendo S."/>
        </authorList>
    </citation>
    <scope>NUCLEOTIDE SEQUENCE [LARGE SCALE GENOMIC DNA]</scope>
    <source>
        <strain evidence="1 2">NL19</strain>
    </source>
</reference>
<name>A0A0D0FTT1_9SPHI</name>
<evidence type="ECO:0000313" key="2">
    <source>
        <dbReference type="Proteomes" id="UP000032049"/>
    </source>
</evidence>
<comment type="caution">
    <text evidence="1">The sequence shown here is derived from an EMBL/GenBank/DDBJ whole genome shotgun (WGS) entry which is preliminary data.</text>
</comment>
<dbReference type="PROSITE" id="PS51257">
    <property type="entry name" value="PROKAR_LIPOPROTEIN"/>
    <property type="match status" value="1"/>
</dbReference>
<accession>A0A0D0FTT1</accession>
<proteinExistence type="predicted"/>
<keyword evidence="2" id="KW-1185">Reference proteome</keyword>
<dbReference type="Proteomes" id="UP000032049">
    <property type="component" value="Unassembled WGS sequence"/>
</dbReference>
<evidence type="ECO:0000313" key="1">
    <source>
        <dbReference type="EMBL" id="KIO75834.1"/>
    </source>
</evidence>
<dbReference type="OrthoDB" id="747483at2"/>
<dbReference type="EMBL" id="JXRA01000080">
    <property type="protein sequence ID" value="KIO75834.1"/>
    <property type="molecule type" value="Genomic_DNA"/>
</dbReference>
<dbReference type="AlphaFoldDB" id="A0A0D0FTT1"/>